<evidence type="ECO:0000256" key="1">
    <source>
        <dbReference type="SAM" id="Phobius"/>
    </source>
</evidence>
<keyword evidence="1" id="KW-1133">Transmembrane helix</keyword>
<organism evidence="2 3">
    <name type="scientific">Fontibacillus solani</name>
    <dbReference type="NCBI Taxonomy" id="1572857"/>
    <lineage>
        <taxon>Bacteria</taxon>
        <taxon>Bacillati</taxon>
        <taxon>Bacillota</taxon>
        <taxon>Bacilli</taxon>
        <taxon>Bacillales</taxon>
        <taxon>Paenibacillaceae</taxon>
        <taxon>Fontibacillus</taxon>
    </lineage>
</organism>
<evidence type="ECO:0000313" key="3">
    <source>
        <dbReference type="Proteomes" id="UP000567067"/>
    </source>
</evidence>
<reference evidence="2 3" key="1">
    <citation type="submission" date="2020-08" db="EMBL/GenBank/DDBJ databases">
        <title>Genomic Encyclopedia of Type Strains, Phase III (KMG-III): the genomes of soil and plant-associated and newly described type strains.</title>
        <authorList>
            <person name="Whitman W."/>
        </authorList>
    </citation>
    <scope>NUCLEOTIDE SEQUENCE [LARGE SCALE GENOMIC DNA]</scope>
    <source>
        <strain evidence="2 3">CECT 8693</strain>
    </source>
</reference>
<proteinExistence type="predicted"/>
<dbReference type="EMBL" id="JACJIP010000014">
    <property type="protein sequence ID" value="MBA9085956.1"/>
    <property type="molecule type" value="Genomic_DNA"/>
</dbReference>
<comment type="caution">
    <text evidence="2">The sequence shown here is derived from an EMBL/GenBank/DDBJ whole genome shotgun (WGS) entry which is preliminary data.</text>
</comment>
<sequence>MGFSIIGTIIAVVILLPSIIFFIKFPPKHAAEEKSKLPKIFELLEKTGQLGCIISLVISKDFFLIEKANYFTMLMVICIALYYALWIAYAIKGGEFSVMLKPLLFIPIPGAVLPICAFVFASLWGQCIWLGASAIILAVGHCTISWESYRRIK</sequence>
<feature type="transmembrane region" description="Helical" evidence="1">
    <location>
        <begin position="128"/>
        <end position="146"/>
    </location>
</feature>
<dbReference type="AlphaFoldDB" id="A0A7W3XRY2"/>
<gene>
    <name evidence="2" type="ORF">FHR92_002428</name>
</gene>
<feature type="transmembrane region" description="Helical" evidence="1">
    <location>
        <begin position="71"/>
        <end position="91"/>
    </location>
</feature>
<feature type="transmembrane region" description="Helical" evidence="1">
    <location>
        <begin position="6"/>
        <end position="26"/>
    </location>
</feature>
<dbReference type="RefSeq" id="WP_182535799.1">
    <property type="nucleotide sequence ID" value="NZ_JACJIP010000014.1"/>
</dbReference>
<feature type="transmembrane region" description="Helical" evidence="1">
    <location>
        <begin position="103"/>
        <end position="122"/>
    </location>
</feature>
<keyword evidence="3" id="KW-1185">Reference proteome</keyword>
<dbReference type="Proteomes" id="UP000567067">
    <property type="component" value="Unassembled WGS sequence"/>
</dbReference>
<keyword evidence="1" id="KW-0472">Membrane</keyword>
<evidence type="ECO:0000313" key="2">
    <source>
        <dbReference type="EMBL" id="MBA9085956.1"/>
    </source>
</evidence>
<name>A0A7W3XRY2_9BACL</name>
<protein>
    <submittedName>
        <fullName evidence="2">NAD/NADP transhydrogenase beta subunit</fullName>
    </submittedName>
</protein>
<accession>A0A7W3XRY2</accession>
<keyword evidence="1" id="KW-0812">Transmembrane</keyword>